<feature type="compositionally biased region" description="Basic and acidic residues" evidence="1">
    <location>
        <begin position="91"/>
        <end position="109"/>
    </location>
</feature>
<evidence type="ECO:0000313" key="2">
    <source>
        <dbReference type="EMBL" id="KAG1540292.1"/>
    </source>
</evidence>
<evidence type="ECO:0000256" key="1">
    <source>
        <dbReference type="SAM" id="MobiDB-lite"/>
    </source>
</evidence>
<organism evidence="2 3">
    <name type="scientific">Rhizopus delemar</name>
    <dbReference type="NCBI Taxonomy" id="936053"/>
    <lineage>
        <taxon>Eukaryota</taxon>
        <taxon>Fungi</taxon>
        <taxon>Fungi incertae sedis</taxon>
        <taxon>Mucoromycota</taxon>
        <taxon>Mucoromycotina</taxon>
        <taxon>Mucoromycetes</taxon>
        <taxon>Mucorales</taxon>
        <taxon>Mucorineae</taxon>
        <taxon>Rhizopodaceae</taxon>
        <taxon>Rhizopus</taxon>
    </lineage>
</organism>
<dbReference type="AlphaFoldDB" id="A0A9P6Y5Z6"/>
<feature type="compositionally biased region" description="Low complexity" evidence="1">
    <location>
        <begin position="77"/>
        <end position="90"/>
    </location>
</feature>
<name>A0A9P6Y5Z6_9FUNG</name>
<proteinExistence type="predicted"/>
<evidence type="ECO:0000313" key="3">
    <source>
        <dbReference type="Proteomes" id="UP000740926"/>
    </source>
</evidence>
<gene>
    <name evidence="2" type="ORF">G6F50_014382</name>
</gene>
<keyword evidence="3" id="KW-1185">Reference proteome</keyword>
<dbReference type="EMBL" id="JAANIU010006775">
    <property type="protein sequence ID" value="KAG1540292.1"/>
    <property type="molecule type" value="Genomic_DNA"/>
</dbReference>
<sequence length="162" mass="17746">MNRDIRGPYVVGSTRRLCRSGKNAASAVGGRSAGRMERRGRSVGVRLWIPDLASRFRVARTPPGDRARLSPVAVPVVGRPPRVAGQPRPGGRADSRRMLPRRGLPDRGQRCAHGVPGPVAPRDGDRRLYPALADLPYRRRSRAGPGLPAEPRLRRVCGRSQR</sequence>
<protein>
    <submittedName>
        <fullName evidence="2">Uncharacterized protein</fullName>
    </submittedName>
</protein>
<feature type="region of interest" description="Disordered" evidence="1">
    <location>
        <begin position="77"/>
        <end position="162"/>
    </location>
</feature>
<accession>A0A9P6Y5Z6</accession>
<comment type="caution">
    <text evidence="2">The sequence shown here is derived from an EMBL/GenBank/DDBJ whole genome shotgun (WGS) entry which is preliminary data.</text>
</comment>
<reference evidence="2 3" key="1">
    <citation type="journal article" date="2020" name="Microb. Genom.">
        <title>Genetic diversity of clinical and environmental Mucorales isolates obtained from an investigation of mucormycosis cases among solid organ transplant recipients.</title>
        <authorList>
            <person name="Nguyen M.H."/>
            <person name="Kaul D."/>
            <person name="Muto C."/>
            <person name="Cheng S.J."/>
            <person name="Richter R.A."/>
            <person name="Bruno V.M."/>
            <person name="Liu G."/>
            <person name="Beyhan S."/>
            <person name="Sundermann A.J."/>
            <person name="Mounaud S."/>
            <person name="Pasculle A.W."/>
            <person name="Nierman W.C."/>
            <person name="Driscoll E."/>
            <person name="Cumbie R."/>
            <person name="Clancy C.J."/>
            <person name="Dupont C.L."/>
        </authorList>
    </citation>
    <scope>NUCLEOTIDE SEQUENCE [LARGE SCALE GENOMIC DNA]</scope>
    <source>
        <strain evidence="2 3">GL24</strain>
    </source>
</reference>
<dbReference type="Proteomes" id="UP000740926">
    <property type="component" value="Unassembled WGS sequence"/>
</dbReference>